<dbReference type="PRINTS" id="PR00035">
    <property type="entry name" value="HTHGNTR"/>
</dbReference>
<dbReference type="InterPro" id="IPR036390">
    <property type="entry name" value="WH_DNA-bd_sf"/>
</dbReference>
<dbReference type="PANTHER" id="PTHR43537:SF5">
    <property type="entry name" value="UXU OPERON TRANSCRIPTIONAL REGULATOR"/>
    <property type="match status" value="1"/>
</dbReference>
<dbReference type="InterPro" id="IPR036388">
    <property type="entry name" value="WH-like_DNA-bd_sf"/>
</dbReference>
<keyword evidence="3" id="KW-0804">Transcription</keyword>
<protein>
    <submittedName>
        <fullName evidence="5">FadR/GntR family transcriptional regulator</fullName>
    </submittedName>
</protein>
<dbReference type="Gene3D" id="1.10.10.10">
    <property type="entry name" value="Winged helix-like DNA-binding domain superfamily/Winged helix DNA-binding domain"/>
    <property type="match status" value="1"/>
</dbReference>
<dbReference type="InterPro" id="IPR000524">
    <property type="entry name" value="Tscrpt_reg_HTH_GntR"/>
</dbReference>
<evidence type="ECO:0000256" key="3">
    <source>
        <dbReference type="ARBA" id="ARBA00023163"/>
    </source>
</evidence>
<keyword evidence="6" id="KW-1185">Reference proteome</keyword>
<name>A0ABQ6LU24_9RHOB</name>
<dbReference type="SMART" id="SM00895">
    <property type="entry name" value="FCD"/>
    <property type="match status" value="1"/>
</dbReference>
<dbReference type="CDD" id="cd07377">
    <property type="entry name" value="WHTH_GntR"/>
    <property type="match status" value="1"/>
</dbReference>
<dbReference type="EMBL" id="BSYI01000081">
    <property type="protein sequence ID" value="GMG85598.1"/>
    <property type="molecule type" value="Genomic_DNA"/>
</dbReference>
<feature type="domain" description="HTH gntR-type" evidence="4">
    <location>
        <begin position="1"/>
        <end position="57"/>
    </location>
</feature>
<dbReference type="Gene3D" id="1.20.120.530">
    <property type="entry name" value="GntR ligand-binding domain-like"/>
    <property type="match status" value="1"/>
</dbReference>
<accession>A0ABQ6LU24</accession>
<dbReference type="Pfam" id="PF07729">
    <property type="entry name" value="FCD"/>
    <property type="match status" value="1"/>
</dbReference>
<keyword evidence="2" id="KW-0238">DNA-binding</keyword>
<reference evidence="5 6" key="1">
    <citation type="submission" date="2023-04" db="EMBL/GenBank/DDBJ databases">
        <title>Marinoamorphus aggregata gen. nov., sp. Nov., isolate from tissue of brittle star Ophioplocus japonicus.</title>
        <authorList>
            <person name="Kawano K."/>
            <person name="Sawayama S."/>
            <person name="Nakagawa S."/>
        </authorList>
    </citation>
    <scope>NUCLEOTIDE SEQUENCE [LARGE SCALE GENOMIC DNA]</scope>
    <source>
        <strain evidence="5 6">NKW23</strain>
    </source>
</reference>
<comment type="caution">
    <text evidence="5">The sequence shown here is derived from an EMBL/GenBank/DDBJ whole genome shotgun (WGS) entry which is preliminary data.</text>
</comment>
<gene>
    <name evidence="5" type="ORF">LNKW23_48210</name>
</gene>
<dbReference type="InterPro" id="IPR011711">
    <property type="entry name" value="GntR_C"/>
</dbReference>
<dbReference type="SMART" id="SM00345">
    <property type="entry name" value="HTH_GNTR"/>
    <property type="match status" value="1"/>
</dbReference>
<evidence type="ECO:0000259" key="4">
    <source>
        <dbReference type="PROSITE" id="PS50949"/>
    </source>
</evidence>
<organism evidence="5 6">
    <name type="scientific">Paralimibaculum aggregatum</name>
    <dbReference type="NCBI Taxonomy" id="3036245"/>
    <lineage>
        <taxon>Bacteria</taxon>
        <taxon>Pseudomonadati</taxon>
        <taxon>Pseudomonadota</taxon>
        <taxon>Alphaproteobacteria</taxon>
        <taxon>Rhodobacterales</taxon>
        <taxon>Paracoccaceae</taxon>
        <taxon>Paralimibaculum</taxon>
    </lineage>
</organism>
<proteinExistence type="predicted"/>
<dbReference type="InterPro" id="IPR008920">
    <property type="entry name" value="TF_FadR/GntR_C"/>
</dbReference>
<dbReference type="Proteomes" id="UP001239909">
    <property type="component" value="Unassembled WGS sequence"/>
</dbReference>
<dbReference type="PROSITE" id="PS50949">
    <property type="entry name" value="HTH_GNTR"/>
    <property type="match status" value="1"/>
</dbReference>
<dbReference type="SUPFAM" id="SSF48008">
    <property type="entry name" value="GntR ligand-binding domain-like"/>
    <property type="match status" value="1"/>
</dbReference>
<dbReference type="Pfam" id="PF00392">
    <property type="entry name" value="GntR"/>
    <property type="match status" value="1"/>
</dbReference>
<evidence type="ECO:0000313" key="6">
    <source>
        <dbReference type="Proteomes" id="UP001239909"/>
    </source>
</evidence>
<dbReference type="SUPFAM" id="SSF46785">
    <property type="entry name" value="Winged helix' DNA-binding domain"/>
    <property type="match status" value="1"/>
</dbReference>
<keyword evidence="1" id="KW-0805">Transcription regulation</keyword>
<evidence type="ECO:0000313" key="5">
    <source>
        <dbReference type="EMBL" id="GMG85598.1"/>
    </source>
</evidence>
<evidence type="ECO:0000256" key="2">
    <source>
        <dbReference type="ARBA" id="ARBA00023125"/>
    </source>
</evidence>
<evidence type="ECO:0000256" key="1">
    <source>
        <dbReference type="ARBA" id="ARBA00023015"/>
    </source>
</evidence>
<sequence>MVERDLKPGDRLPAEADLIVQFGAAKSTVREAMRLLEAQGLVRSRTGPGGGHFVHEVSELRAQSLLANYFYFRPPSISDIYQIRRVLEPELAASLAGKVSEEDLQRLERAMASYESPPESIEESEAQRIAELDFHEVLAELSENSLLAFQCRFLIGLLKNLAVCRKIYKRRIPDFRRLGRDYQVRLIQALRSGDADAARAIMLAHMQSAQHVMERQEATLPRNFLTG</sequence>
<dbReference type="PANTHER" id="PTHR43537">
    <property type="entry name" value="TRANSCRIPTIONAL REGULATOR, GNTR FAMILY"/>
    <property type="match status" value="1"/>
</dbReference>